<gene>
    <name evidence="10" type="ORF">FC678_15780</name>
</gene>
<dbReference type="Gene3D" id="4.10.320.10">
    <property type="entry name" value="E3-binding domain"/>
    <property type="match status" value="1"/>
</dbReference>
<dbReference type="InterPro" id="IPR001078">
    <property type="entry name" value="2-oxoacid_DH_actylTfrase"/>
</dbReference>
<evidence type="ECO:0000256" key="5">
    <source>
        <dbReference type="ARBA" id="ARBA00023315"/>
    </source>
</evidence>
<comment type="similarity">
    <text evidence="2 6">Belongs to the 2-oxoacid dehydrogenase family.</text>
</comment>
<dbReference type="PANTHER" id="PTHR43178">
    <property type="entry name" value="DIHYDROLIPOAMIDE ACETYLTRANSFERASE COMPONENT OF PYRUVATE DEHYDROGENASE COMPLEX"/>
    <property type="match status" value="1"/>
</dbReference>
<dbReference type="PROSITE" id="PS51826">
    <property type="entry name" value="PSBD"/>
    <property type="match status" value="1"/>
</dbReference>
<organism evidence="10 11">
    <name type="scientific">Peribacillus simplex</name>
    <dbReference type="NCBI Taxonomy" id="1478"/>
    <lineage>
        <taxon>Bacteria</taxon>
        <taxon>Bacillati</taxon>
        <taxon>Bacillota</taxon>
        <taxon>Bacilli</taxon>
        <taxon>Bacillales</taxon>
        <taxon>Bacillaceae</taxon>
        <taxon>Peribacillus</taxon>
    </lineage>
</organism>
<dbReference type="PROSITE" id="PS50968">
    <property type="entry name" value="BIOTINYL_LIPOYL"/>
    <property type="match status" value="1"/>
</dbReference>
<feature type="domain" description="Lipoyl-binding" evidence="8">
    <location>
        <begin position="2"/>
        <end position="77"/>
    </location>
</feature>
<evidence type="ECO:0000256" key="1">
    <source>
        <dbReference type="ARBA" id="ARBA00001938"/>
    </source>
</evidence>
<dbReference type="EMBL" id="SZNT01000240">
    <property type="protein sequence ID" value="TKH09903.1"/>
    <property type="molecule type" value="Genomic_DNA"/>
</dbReference>
<dbReference type="GO" id="GO:0005737">
    <property type="term" value="C:cytoplasm"/>
    <property type="evidence" value="ECO:0007669"/>
    <property type="project" value="TreeGrafter"/>
</dbReference>
<name>A0A9X9ERZ3_9BACI</name>
<dbReference type="CDD" id="cd06849">
    <property type="entry name" value="lipoyl_domain"/>
    <property type="match status" value="1"/>
</dbReference>
<evidence type="ECO:0000259" key="9">
    <source>
        <dbReference type="PROSITE" id="PS51826"/>
    </source>
</evidence>
<comment type="cofactor">
    <cofactor evidence="1 6">
        <name>(R)-lipoate</name>
        <dbReference type="ChEBI" id="CHEBI:83088"/>
    </cofactor>
</comment>
<feature type="region of interest" description="Disordered" evidence="7">
    <location>
        <begin position="89"/>
        <end position="111"/>
    </location>
</feature>
<protein>
    <recommendedName>
        <fullName evidence="6">Dihydrolipoamide acetyltransferase component of pyruvate dehydrogenase complex</fullName>
        <ecNumber evidence="6">2.3.1.-</ecNumber>
    </recommendedName>
</protein>
<dbReference type="FunFam" id="3.30.559.10:FF:000040">
    <property type="entry name" value="Dihydrolipoamide acetyltransferase component of pyruvate dehydrogenase complex"/>
    <property type="match status" value="1"/>
</dbReference>
<dbReference type="Pfam" id="PF00364">
    <property type="entry name" value="Biotin_lipoyl"/>
    <property type="match status" value="1"/>
</dbReference>
<evidence type="ECO:0000259" key="8">
    <source>
        <dbReference type="PROSITE" id="PS50968"/>
    </source>
</evidence>
<dbReference type="InterPro" id="IPR011053">
    <property type="entry name" value="Single_hybrid_motif"/>
</dbReference>
<dbReference type="InterPro" id="IPR004167">
    <property type="entry name" value="PSBD"/>
</dbReference>
<dbReference type="InterPro" id="IPR036625">
    <property type="entry name" value="E3-bd_dom_sf"/>
</dbReference>
<dbReference type="InterPro" id="IPR000089">
    <property type="entry name" value="Biotin_lipoyl"/>
</dbReference>
<dbReference type="Gene3D" id="2.40.50.100">
    <property type="match status" value="1"/>
</dbReference>
<dbReference type="RefSeq" id="WP_137023937.1">
    <property type="nucleotide sequence ID" value="NZ_SZNT01000240.1"/>
</dbReference>
<feature type="domain" description="Peripheral subunit-binding (PSBD)" evidence="9">
    <location>
        <begin position="118"/>
        <end position="155"/>
    </location>
</feature>
<dbReference type="Pfam" id="PF00198">
    <property type="entry name" value="2-oxoacid_dh"/>
    <property type="match status" value="1"/>
</dbReference>
<accession>A0A9X9ERZ3</accession>
<dbReference type="InterPro" id="IPR023213">
    <property type="entry name" value="CAT-like_dom_sf"/>
</dbReference>
<dbReference type="InterPro" id="IPR050743">
    <property type="entry name" value="2-oxoacid_DH_E2_comp"/>
</dbReference>
<dbReference type="Gene3D" id="3.30.559.10">
    <property type="entry name" value="Chloramphenicol acetyltransferase-like domain"/>
    <property type="match status" value="1"/>
</dbReference>
<evidence type="ECO:0000313" key="10">
    <source>
        <dbReference type="EMBL" id="TKH09903.1"/>
    </source>
</evidence>
<dbReference type="EC" id="2.3.1.-" evidence="6"/>
<dbReference type="GO" id="GO:0016407">
    <property type="term" value="F:acetyltransferase activity"/>
    <property type="evidence" value="ECO:0007669"/>
    <property type="project" value="TreeGrafter"/>
</dbReference>
<dbReference type="PANTHER" id="PTHR43178:SF5">
    <property type="entry name" value="LIPOAMIDE ACYLTRANSFERASE COMPONENT OF BRANCHED-CHAIN ALPHA-KETO ACID DEHYDROGENASE COMPLEX, MITOCHONDRIAL"/>
    <property type="match status" value="1"/>
</dbReference>
<dbReference type="Proteomes" id="UP000309170">
    <property type="component" value="Unassembled WGS sequence"/>
</dbReference>
<dbReference type="GO" id="GO:0031405">
    <property type="term" value="F:lipoic acid binding"/>
    <property type="evidence" value="ECO:0007669"/>
    <property type="project" value="TreeGrafter"/>
</dbReference>
<proteinExistence type="inferred from homology"/>
<dbReference type="SUPFAM" id="SSF47005">
    <property type="entry name" value="Peripheral subunit-binding domain of 2-oxo acid dehydrogenase complex"/>
    <property type="match status" value="1"/>
</dbReference>
<dbReference type="AlphaFoldDB" id="A0A9X9ERZ3"/>
<sequence length="407" mass="44502">MAVEVVMPKLGMAMKEGTVSLWSKAVGDPVEKGEAIASINSEKIEMEIESPAEGTILNIAVQEGQGVPPGTVICHIGNPNEKIKVDEPVAKETQPEIAEQEKPKTKESPILPMGDRLMITPVARKMAQAANLDIEKIEGTGPGGRITKEDVQKVIEKKDFMPVNTEKSIVPPPQATLESPQQIPVTGMRNIIAKRMKESLQSSAQLTITMKVDVTDLVILQKQAAETLQKHETTKLTITDFVAKAVVLSLKEHPKMNSAYIEDNIILYEHIHLGLAVALENGLVVPVIRNAENYTLRQLSNKGKELARCARDSQLPIEDMQGSTFTISNLGAYGVEHFTPILNTPETGILGIGSAYDTPLYIGEELEKRTILPLSLTFDHRVLDGAPAAAFLQTLKRYLEEPITVIL</sequence>
<evidence type="ECO:0000256" key="3">
    <source>
        <dbReference type="ARBA" id="ARBA00022679"/>
    </source>
</evidence>
<evidence type="ECO:0000256" key="4">
    <source>
        <dbReference type="ARBA" id="ARBA00022823"/>
    </source>
</evidence>
<evidence type="ECO:0000256" key="6">
    <source>
        <dbReference type="RuleBase" id="RU003423"/>
    </source>
</evidence>
<evidence type="ECO:0000256" key="7">
    <source>
        <dbReference type="SAM" id="MobiDB-lite"/>
    </source>
</evidence>
<comment type="caution">
    <text evidence="10">The sequence shown here is derived from an EMBL/GenBank/DDBJ whole genome shotgun (WGS) entry which is preliminary data.</text>
</comment>
<dbReference type="SUPFAM" id="SSF51230">
    <property type="entry name" value="Single hybrid motif"/>
    <property type="match status" value="1"/>
</dbReference>
<evidence type="ECO:0000313" key="11">
    <source>
        <dbReference type="Proteomes" id="UP000309170"/>
    </source>
</evidence>
<feature type="compositionally biased region" description="Basic and acidic residues" evidence="7">
    <location>
        <begin position="89"/>
        <end position="107"/>
    </location>
</feature>
<keyword evidence="4 6" id="KW-0450">Lipoyl</keyword>
<keyword evidence="5 6" id="KW-0012">Acyltransferase</keyword>
<keyword evidence="3 6" id="KW-0808">Transferase</keyword>
<dbReference type="Pfam" id="PF02817">
    <property type="entry name" value="E3_binding"/>
    <property type="match status" value="1"/>
</dbReference>
<dbReference type="SUPFAM" id="SSF52777">
    <property type="entry name" value="CoA-dependent acyltransferases"/>
    <property type="match status" value="1"/>
</dbReference>
<reference evidence="10 11" key="1">
    <citation type="journal article" date="2019" name="Environ. Microbiol.">
        <title>An active ?-lactamase is a part of an orchestrated cell wall stress resistance network of Bacillus subtilis and related rhizosphere species.</title>
        <authorList>
            <person name="Bucher T."/>
            <person name="Keren-Paz A."/>
            <person name="Hausser J."/>
            <person name="Olender T."/>
            <person name="Cytryn E."/>
            <person name="Kolodkin-Gal I."/>
        </authorList>
    </citation>
    <scope>NUCLEOTIDE SEQUENCE [LARGE SCALE GENOMIC DNA]</scope>
    <source>
        <strain evidence="10 11">I4</strain>
    </source>
</reference>
<evidence type="ECO:0000256" key="2">
    <source>
        <dbReference type="ARBA" id="ARBA00007317"/>
    </source>
</evidence>